<dbReference type="InterPro" id="IPR014710">
    <property type="entry name" value="RmlC-like_jellyroll"/>
</dbReference>
<dbReference type="SUPFAM" id="SSF51182">
    <property type="entry name" value="RmlC-like cupins"/>
    <property type="match status" value="1"/>
</dbReference>
<evidence type="ECO:0000313" key="3">
    <source>
        <dbReference type="Proteomes" id="UP000033900"/>
    </source>
</evidence>
<dbReference type="Pfam" id="PF07883">
    <property type="entry name" value="Cupin_2"/>
    <property type="match status" value="1"/>
</dbReference>
<dbReference type="Gene3D" id="2.60.120.10">
    <property type="entry name" value="Jelly Rolls"/>
    <property type="match status" value="1"/>
</dbReference>
<gene>
    <name evidence="2" type="ORF">RS84_02063</name>
</gene>
<dbReference type="EMBL" id="JYJB01000009">
    <property type="protein sequence ID" value="KJL47273.1"/>
    <property type="molecule type" value="Genomic_DNA"/>
</dbReference>
<evidence type="ECO:0000313" key="2">
    <source>
        <dbReference type="EMBL" id="KJL47273.1"/>
    </source>
</evidence>
<sequence>MSTFPGGTSLSHLDVYDTAAGDGVCGGSPHMHLVSTEAYVVISGRGALQTIDRDGFHETPLEAGAVVWFTPGTIHRAVNRGDLKVVVLMSNAGLPEAGDAVMTFPAEVVADAAAYASAASLGDDDADRADRAAQRRDLAVTGFETLRDAVLDGDTAPLEAFYDASAALVRDRAVDWAELVRQGPLAQAQRSIAMAEAVAARRPEHLAEARRFEATPSAGERRFGMCGRLRTYDVTSAEKADQNEVTGKETDQ</sequence>
<dbReference type="InterPro" id="IPR011051">
    <property type="entry name" value="RmlC_Cupin_sf"/>
</dbReference>
<dbReference type="InterPro" id="IPR013096">
    <property type="entry name" value="Cupin_2"/>
</dbReference>
<reference evidence="2 3" key="1">
    <citation type="submission" date="2015-02" db="EMBL/GenBank/DDBJ databases">
        <title>Draft genome sequences of ten Microbacterium spp. with emphasis on heavy metal contaminated environments.</title>
        <authorList>
            <person name="Corretto E."/>
        </authorList>
    </citation>
    <scope>NUCLEOTIDE SEQUENCE [LARGE SCALE GENOMIC DNA]</scope>
    <source>
        <strain evidence="2 3">SA35</strain>
    </source>
</reference>
<feature type="domain" description="Cupin type-2" evidence="1">
    <location>
        <begin position="27"/>
        <end position="89"/>
    </location>
</feature>
<name>A0A0M2HS25_9MICO</name>
<dbReference type="PATRIC" id="fig|273678.4.peg.2066"/>
<proteinExistence type="predicted"/>
<comment type="caution">
    <text evidence="2">The sequence shown here is derived from an EMBL/GenBank/DDBJ whole genome shotgun (WGS) entry which is preliminary data.</text>
</comment>
<dbReference type="Proteomes" id="UP000033900">
    <property type="component" value="Unassembled WGS sequence"/>
</dbReference>
<keyword evidence="3" id="KW-1185">Reference proteome</keyword>
<dbReference type="RefSeq" id="WP_045257688.1">
    <property type="nucleotide sequence ID" value="NZ_JYJB01000009.1"/>
</dbReference>
<evidence type="ECO:0000259" key="1">
    <source>
        <dbReference type="Pfam" id="PF07883"/>
    </source>
</evidence>
<dbReference type="AlphaFoldDB" id="A0A0M2HS25"/>
<dbReference type="STRING" id="273678.RS84_02063"/>
<protein>
    <submittedName>
        <fullName evidence="2">Cupin domain protein</fullName>
    </submittedName>
</protein>
<accession>A0A0M2HS25</accession>
<organism evidence="2 3">
    <name type="scientific">Microbacterium hydrocarbonoxydans</name>
    <dbReference type="NCBI Taxonomy" id="273678"/>
    <lineage>
        <taxon>Bacteria</taxon>
        <taxon>Bacillati</taxon>
        <taxon>Actinomycetota</taxon>
        <taxon>Actinomycetes</taxon>
        <taxon>Micrococcales</taxon>
        <taxon>Microbacteriaceae</taxon>
        <taxon>Microbacterium</taxon>
    </lineage>
</organism>